<keyword evidence="2" id="KW-1208">Phospholipid metabolism</keyword>
<evidence type="ECO:0000256" key="3">
    <source>
        <dbReference type="ARBA" id="ARBA00038211"/>
    </source>
</evidence>
<sequence>LKQIFAKGLEDFELREEAWRLCANYVGGIWKEVSASDIIITVPPGGLNNFIFIVSVPENFLRVAAEPTMVVLRIYFSEDIDTLLAESVISVTLSERGVGPTVLGVFRGGRIEEFIQSRIITNKELCNIHYYYPCSVGYEVGKILAAVHSLNVGILKENRFDSLIDGMVKRLRHAPRWDKPQKMRTTQAKWEDNLFPPVLTVDLLAEEFELAKQCLACSGSPIVFSNNDLHVTSN</sequence>
<name>A0A0N4UU92_ENTVE</name>
<dbReference type="GO" id="GO:0004103">
    <property type="term" value="F:choline kinase activity"/>
    <property type="evidence" value="ECO:0007669"/>
    <property type="project" value="TreeGrafter"/>
</dbReference>
<dbReference type="Gene3D" id="3.30.200.20">
    <property type="entry name" value="Phosphorylase Kinase, domain 1"/>
    <property type="match status" value="1"/>
</dbReference>
<dbReference type="GO" id="GO:0004305">
    <property type="term" value="F:ethanolamine kinase activity"/>
    <property type="evidence" value="ECO:0007669"/>
    <property type="project" value="TreeGrafter"/>
</dbReference>
<organism evidence="4">
    <name type="scientific">Enterobius vermicularis</name>
    <name type="common">Human pinworm</name>
    <dbReference type="NCBI Taxonomy" id="51028"/>
    <lineage>
        <taxon>Eukaryota</taxon>
        <taxon>Metazoa</taxon>
        <taxon>Ecdysozoa</taxon>
        <taxon>Nematoda</taxon>
        <taxon>Chromadorea</taxon>
        <taxon>Rhabditida</taxon>
        <taxon>Spirurina</taxon>
        <taxon>Oxyuridomorpha</taxon>
        <taxon>Oxyuroidea</taxon>
        <taxon>Oxyuridae</taxon>
        <taxon>Enterobius</taxon>
    </lineage>
</organism>
<dbReference type="Pfam" id="PF01633">
    <property type="entry name" value="Choline_kinase"/>
    <property type="match status" value="1"/>
</dbReference>
<proteinExistence type="inferred from homology"/>
<dbReference type="Gene3D" id="3.90.1200.10">
    <property type="match status" value="1"/>
</dbReference>
<keyword evidence="1" id="KW-0443">Lipid metabolism</keyword>
<dbReference type="InterPro" id="IPR011009">
    <property type="entry name" value="Kinase-like_dom_sf"/>
</dbReference>
<dbReference type="GO" id="GO:0006646">
    <property type="term" value="P:phosphatidylethanolamine biosynthetic process"/>
    <property type="evidence" value="ECO:0007669"/>
    <property type="project" value="TreeGrafter"/>
</dbReference>
<keyword evidence="1" id="KW-0594">Phospholipid biosynthesis</keyword>
<evidence type="ECO:0000256" key="1">
    <source>
        <dbReference type="ARBA" id="ARBA00023209"/>
    </source>
</evidence>
<dbReference type="AlphaFoldDB" id="A0A0N4UU92"/>
<keyword evidence="1" id="KW-0444">Lipid biosynthesis</keyword>
<dbReference type="GO" id="GO:0005737">
    <property type="term" value="C:cytoplasm"/>
    <property type="evidence" value="ECO:0007669"/>
    <property type="project" value="TreeGrafter"/>
</dbReference>
<dbReference type="SUPFAM" id="SSF56112">
    <property type="entry name" value="Protein kinase-like (PK-like)"/>
    <property type="match status" value="1"/>
</dbReference>
<evidence type="ECO:0000313" key="4">
    <source>
        <dbReference type="WBParaSite" id="EVEC_0000093601-mRNA-1"/>
    </source>
</evidence>
<dbReference type="PANTHER" id="PTHR22603:SF93">
    <property type="entry name" value="RE24176P"/>
    <property type="match status" value="1"/>
</dbReference>
<comment type="similarity">
    <text evidence="3">Belongs to the choline/ethanolamine kinase family.</text>
</comment>
<evidence type="ECO:0000256" key="2">
    <source>
        <dbReference type="ARBA" id="ARBA00023264"/>
    </source>
</evidence>
<dbReference type="PANTHER" id="PTHR22603">
    <property type="entry name" value="CHOLINE/ETHANOALAMINE KINASE"/>
    <property type="match status" value="1"/>
</dbReference>
<dbReference type="WBParaSite" id="EVEC_0000093601-mRNA-1">
    <property type="protein sequence ID" value="EVEC_0000093601-mRNA-1"/>
    <property type="gene ID" value="EVEC_0000093601"/>
</dbReference>
<reference evidence="4" key="1">
    <citation type="submission" date="2017-02" db="UniProtKB">
        <authorList>
            <consortium name="WormBaseParasite"/>
        </authorList>
    </citation>
    <scope>IDENTIFICATION</scope>
</reference>
<protein>
    <submittedName>
        <fullName evidence="4">APH domain-containing protein</fullName>
    </submittedName>
</protein>
<accession>A0A0N4UU92</accession>